<evidence type="ECO:0000313" key="3">
    <source>
        <dbReference type="Proteomes" id="UP001156870"/>
    </source>
</evidence>
<dbReference type="Proteomes" id="UP001156870">
    <property type="component" value="Unassembled WGS sequence"/>
</dbReference>
<dbReference type="InterPro" id="IPR026555">
    <property type="entry name" value="NSL3/Tex30"/>
</dbReference>
<dbReference type="Pfam" id="PF20408">
    <property type="entry name" value="Abhydrolase_11"/>
    <property type="match status" value="1"/>
</dbReference>
<dbReference type="InterPro" id="IPR046879">
    <property type="entry name" value="KANL3/Tex30_Abhydrolase"/>
</dbReference>
<protein>
    <submittedName>
        <fullName evidence="2">Hydrolase</fullName>
    </submittedName>
</protein>
<name>A0AA37T625_9GAMM</name>
<reference evidence="2 3" key="1">
    <citation type="journal article" date="2014" name="Int. J. Syst. Evol. Microbiol.">
        <title>Complete genome sequence of Corynebacterium casei LMG S-19264T (=DSM 44701T), isolated from a smear-ripened cheese.</title>
        <authorList>
            <consortium name="US DOE Joint Genome Institute (JGI-PGF)"/>
            <person name="Walter F."/>
            <person name="Albersmeier A."/>
            <person name="Kalinowski J."/>
            <person name="Ruckert C."/>
        </authorList>
    </citation>
    <scope>NUCLEOTIDE SEQUENCE [LARGE SCALE GENOMIC DNA]</scope>
    <source>
        <strain evidence="2 3">NBRC 110095</strain>
    </source>
</reference>
<keyword evidence="2" id="KW-0378">Hydrolase</keyword>
<evidence type="ECO:0000259" key="1">
    <source>
        <dbReference type="Pfam" id="PF20408"/>
    </source>
</evidence>
<dbReference type="InterPro" id="IPR029058">
    <property type="entry name" value="AB_hydrolase_fold"/>
</dbReference>
<gene>
    <name evidence="2" type="ORF">GCM10007877_20490</name>
</gene>
<dbReference type="SUPFAM" id="SSF53474">
    <property type="entry name" value="alpha/beta-Hydrolases"/>
    <property type="match status" value="1"/>
</dbReference>
<feature type="domain" description="KANL3/Tex30 alpha/beta hydrolase-like" evidence="1">
    <location>
        <begin position="38"/>
        <end position="242"/>
    </location>
</feature>
<accession>A0AA37T625</accession>
<evidence type="ECO:0000313" key="2">
    <source>
        <dbReference type="EMBL" id="GLS26334.1"/>
    </source>
</evidence>
<dbReference type="GO" id="GO:0016787">
    <property type="term" value="F:hydrolase activity"/>
    <property type="evidence" value="ECO:0007669"/>
    <property type="project" value="UniProtKB-KW"/>
</dbReference>
<sequence length="246" mass="27096">MSHEPPFFNEGIVTNVMTLNGQCCLETVSQDEPSVVGFLFAHGAGAPMDSEFMNIVSNHLAGLGIHVIRFEFAYMAGRRDGGTKRPPPKVETLLGEYASLLQQVTERYSSVPWCIGGKSMGGRVATMLLDGSQQGVLSAEQVRVKQLPLGIVCLGYPFHPAKNPEKTRIHHLPFVTRPTFVVQGSRDPMGNKPSVEGYPLDNTPLRICWLEDGDHDLKPRRPSGFSHSMHLQTAAREISSFIRSLL</sequence>
<organism evidence="2 3">
    <name type="scientific">Marinibactrum halimedae</name>
    <dbReference type="NCBI Taxonomy" id="1444977"/>
    <lineage>
        <taxon>Bacteria</taxon>
        <taxon>Pseudomonadati</taxon>
        <taxon>Pseudomonadota</taxon>
        <taxon>Gammaproteobacteria</taxon>
        <taxon>Cellvibrionales</taxon>
        <taxon>Cellvibrionaceae</taxon>
        <taxon>Marinibactrum</taxon>
    </lineage>
</organism>
<dbReference type="Gene3D" id="3.40.50.1820">
    <property type="entry name" value="alpha/beta hydrolase"/>
    <property type="match status" value="1"/>
</dbReference>
<dbReference type="PANTHER" id="PTHR13136:SF11">
    <property type="entry name" value="TESTIS-EXPRESSED PROTEIN 30"/>
    <property type="match status" value="1"/>
</dbReference>
<dbReference type="AlphaFoldDB" id="A0AA37T625"/>
<dbReference type="PANTHER" id="PTHR13136">
    <property type="entry name" value="TESTIS DEVELOPMENT PROTEIN PRTD"/>
    <property type="match status" value="1"/>
</dbReference>
<proteinExistence type="predicted"/>
<dbReference type="RefSeq" id="WP_232592608.1">
    <property type="nucleotide sequence ID" value="NZ_BSPD01000042.1"/>
</dbReference>
<dbReference type="EMBL" id="BSPD01000042">
    <property type="protein sequence ID" value="GLS26334.1"/>
    <property type="molecule type" value="Genomic_DNA"/>
</dbReference>
<comment type="caution">
    <text evidence="2">The sequence shown here is derived from an EMBL/GenBank/DDBJ whole genome shotgun (WGS) entry which is preliminary data.</text>
</comment>
<keyword evidence="3" id="KW-1185">Reference proteome</keyword>